<evidence type="ECO:0000313" key="1">
    <source>
        <dbReference type="EMBL" id="RNA00537.1"/>
    </source>
</evidence>
<keyword evidence="2" id="KW-1185">Reference proteome</keyword>
<dbReference type="EMBL" id="REGN01009711">
    <property type="protein sequence ID" value="RNA00537.1"/>
    <property type="molecule type" value="Genomic_DNA"/>
</dbReference>
<dbReference type="AlphaFoldDB" id="A0A3M7PN34"/>
<gene>
    <name evidence="1" type="ORF">BpHYR1_054082</name>
</gene>
<protein>
    <submittedName>
        <fullName evidence="1">Uncharacterized protein</fullName>
    </submittedName>
</protein>
<reference evidence="1 2" key="1">
    <citation type="journal article" date="2018" name="Sci. Rep.">
        <title>Genomic signatures of local adaptation to the degree of environmental predictability in rotifers.</title>
        <authorList>
            <person name="Franch-Gras L."/>
            <person name="Hahn C."/>
            <person name="Garcia-Roger E.M."/>
            <person name="Carmona M.J."/>
            <person name="Serra M."/>
            <person name="Gomez A."/>
        </authorList>
    </citation>
    <scope>NUCLEOTIDE SEQUENCE [LARGE SCALE GENOMIC DNA]</scope>
    <source>
        <strain evidence="1">HYR1</strain>
    </source>
</reference>
<proteinExistence type="predicted"/>
<accession>A0A3M7PN34</accession>
<name>A0A3M7PN34_BRAPC</name>
<comment type="caution">
    <text evidence="1">The sequence shown here is derived from an EMBL/GenBank/DDBJ whole genome shotgun (WGS) entry which is preliminary data.</text>
</comment>
<dbReference type="Proteomes" id="UP000276133">
    <property type="component" value="Unassembled WGS sequence"/>
</dbReference>
<organism evidence="1 2">
    <name type="scientific">Brachionus plicatilis</name>
    <name type="common">Marine rotifer</name>
    <name type="synonym">Brachionus muelleri</name>
    <dbReference type="NCBI Taxonomy" id="10195"/>
    <lineage>
        <taxon>Eukaryota</taxon>
        <taxon>Metazoa</taxon>
        <taxon>Spiralia</taxon>
        <taxon>Gnathifera</taxon>
        <taxon>Rotifera</taxon>
        <taxon>Eurotatoria</taxon>
        <taxon>Monogononta</taxon>
        <taxon>Pseudotrocha</taxon>
        <taxon>Ploima</taxon>
        <taxon>Brachionidae</taxon>
        <taxon>Brachionus</taxon>
    </lineage>
</organism>
<sequence length="64" mass="7310">MVLVPYRINTNLDFVPRVVVKSSGQEFTQLKINSVNATWCKIYSCIFKKTLYGAFCTPLADFDN</sequence>
<evidence type="ECO:0000313" key="2">
    <source>
        <dbReference type="Proteomes" id="UP000276133"/>
    </source>
</evidence>